<organism evidence="2 3">
    <name type="scientific">Acropora cervicornis</name>
    <name type="common">Staghorn coral</name>
    <dbReference type="NCBI Taxonomy" id="6130"/>
    <lineage>
        <taxon>Eukaryota</taxon>
        <taxon>Metazoa</taxon>
        <taxon>Cnidaria</taxon>
        <taxon>Anthozoa</taxon>
        <taxon>Hexacorallia</taxon>
        <taxon>Scleractinia</taxon>
        <taxon>Astrocoeniina</taxon>
        <taxon>Acroporidae</taxon>
        <taxon>Acropora</taxon>
    </lineage>
</organism>
<evidence type="ECO:0000313" key="2">
    <source>
        <dbReference type="EMBL" id="KAK2565566.1"/>
    </source>
</evidence>
<feature type="domain" description="Reverse transcriptase/retrotransposon-derived protein RNase H-like" evidence="1">
    <location>
        <begin position="19"/>
        <end position="115"/>
    </location>
</feature>
<dbReference type="InterPro" id="IPR041577">
    <property type="entry name" value="RT_RNaseH_2"/>
</dbReference>
<sequence>MAPLDDIVAGRQSNEAISWSDDLRAAFKEAQLALSSNHTITLSNPNDLLWIVTDRAVRPPDIGATLYVTRGNKFHLTGFFSAKLRGSQFSWLPCEIEALSTATAIKHFSPYIIQSNNNARILTDSKHTLCPSVRKLFRGEFSTSPHVSFFLSVLSRFQASVRHVSGAAILLSDFASHEVPCQDVTGQVCAFIHRTQESVVRQTSIQDILHAHARLPFTTRASWLAIQSESKDLRRTHAHLV</sequence>
<reference evidence="2" key="1">
    <citation type="journal article" date="2023" name="G3 (Bethesda)">
        <title>Whole genome assembly and annotation of the endangered Caribbean coral Acropora cervicornis.</title>
        <authorList>
            <person name="Selwyn J.D."/>
            <person name="Vollmer S.V."/>
        </authorList>
    </citation>
    <scope>NUCLEOTIDE SEQUENCE</scope>
    <source>
        <strain evidence="2">K2</strain>
    </source>
</reference>
<evidence type="ECO:0000313" key="3">
    <source>
        <dbReference type="Proteomes" id="UP001249851"/>
    </source>
</evidence>
<evidence type="ECO:0000259" key="1">
    <source>
        <dbReference type="Pfam" id="PF17919"/>
    </source>
</evidence>
<reference evidence="2" key="2">
    <citation type="journal article" date="2023" name="Science">
        <title>Genomic signatures of disease resistance in endangered staghorn corals.</title>
        <authorList>
            <person name="Vollmer S.V."/>
            <person name="Selwyn J.D."/>
            <person name="Despard B.A."/>
            <person name="Roesel C.L."/>
        </authorList>
    </citation>
    <scope>NUCLEOTIDE SEQUENCE</scope>
    <source>
        <strain evidence="2">K2</strain>
    </source>
</reference>
<dbReference type="Pfam" id="PF17919">
    <property type="entry name" value="RT_RNaseH_2"/>
    <property type="match status" value="1"/>
</dbReference>
<gene>
    <name evidence="2" type="ORF">P5673_010690</name>
</gene>
<dbReference type="InterPro" id="IPR043502">
    <property type="entry name" value="DNA/RNA_pol_sf"/>
</dbReference>
<dbReference type="AlphaFoldDB" id="A0AAD9QR24"/>
<proteinExistence type="predicted"/>
<accession>A0AAD9QR24</accession>
<dbReference type="EMBL" id="JARQWQ010000019">
    <property type="protein sequence ID" value="KAK2565566.1"/>
    <property type="molecule type" value="Genomic_DNA"/>
</dbReference>
<name>A0AAD9QR24_ACRCE</name>
<keyword evidence="3" id="KW-1185">Reference proteome</keyword>
<dbReference type="SUPFAM" id="SSF56672">
    <property type="entry name" value="DNA/RNA polymerases"/>
    <property type="match status" value="1"/>
</dbReference>
<dbReference type="Proteomes" id="UP001249851">
    <property type="component" value="Unassembled WGS sequence"/>
</dbReference>
<comment type="caution">
    <text evidence="2">The sequence shown here is derived from an EMBL/GenBank/DDBJ whole genome shotgun (WGS) entry which is preliminary data.</text>
</comment>
<protein>
    <recommendedName>
        <fullName evidence="1">Reverse transcriptase/retrotransposon-derived protein RNase H-like domain-containing protein</fullName>
    </recommendedName>
</protein>